<sequence>MEKVNTSTKSISMNTLINTISIFETLYDVIRIVNPVKKQLLDLKLNKVNELESSCYNLWRMGKVCSNCVSARAYNEKETFVKIEYTGKKVYMITAIPVEVDNLPVVLELLKDITKSGVIENIENKDSDTIRHAVNHINELIVLDPLTQVFNKRFIYERLPADIIKSLLNSKPLSLIMADIDFFKKVNDIYGHVAGDEVLKVVASILSGSVRKDVDWTARYGGEEFIICLKNASEDTAVKVAEKMRKAIENTIINYEGASIKVTASFGVKTLFDENLNEEDLIKEVDKKLYEAKNAGRNKVIA</sequence>
<dbReference type="InterPro" id="IPR050469">
    <property type="entry name" value="Diguanylate_Cyclase"/>
</dbReference>
<accession>A0A168Q3A7</accession>
<protein>
    <submittedName>
        <fullName evidence="2">Response regulator PleD</fullName>
    </submittedName>
</protein>
<gene>
    <name evidence="2" type="primary">pleD_3</name>
    <name evidence="2" type="ORF">WY13_01784</name>
</gene>
<dbReference type="GO" id="GO:0005886">
    <property type="term" value="C:plasma membrane"/>
    <property type="evidence" value="ECO:0007669"/>
    <property type="project" value="TreeGrafter"/>
</dbReference>
<dbReference type="PANTHER" id="PTHR45138:SF9">
    <property type="entry name" value="DIGUANYLATE CYCLASE DGCM-RELATED"/>
    <property type="match status" value="1"/>
</dbReference>
<dbReference type="PATRIC" id="fig|1538.10.peg.2231"/>
<name>A0A168Q3A7_9CLOT</name>
<dbReference type="InterPro" id="IPR000160">
    <property type="entry name" value="GGDEF_dom"/>
</dbReference>
<dbReference type="GO" id="GO:0043709">
    <property type="term" value="P:cell adhesion involved in single-species biofilm formation"/>
    <property type="evidence" value="ECO:0007669"/>
    <property type="project" value="TreeGrafter"/>
</dbReference>
<dbReference type="InterPro" id="IPR043128">
    <property type="entry name" value="Rev_trsase/Diguanyl_cyclase"/>
</dbReference>
<dbReference type="CDD" id="cd01949">
    <property type="entry name" value="GGDEF"/>
    <property type="match status" value="1"/>
</dbReference>
<evidence type="ECO:0000313" key="2">
    <source>
        <dbReference type="EMBL" id="OAA88589.1"/>
    </source>
</evidence>
<feature type="domain" description="GGDEF" evidence="1">
    <location>
        <begin position="171"/>
        <end position="302"/>
    </location>
</feature>
<comment type="caution">
    <text evidence="2">The sequence shown here is derived from an EMBL/GenBank/DDBJ whole genome shotgun (WGS) entry which is preliminary data.</text>
</comment>
<dbReference type="NCBIfam" id="TIGR00254">
    <property type="entry name" value="GGDEF"/>
    <property type="match status" value="1"/>
</dbReference>
<dbReference type="EMBL" id="LITT01000016">
    <property type="protein sequence ID" value="OAA88589.1"/>
    <property type="molecule type" value="Genomic_DNA"/>
</dbReference>
<evidence type="ECO:0000259" key="1">
    <source>
        <dbReference type="PROSITE" id="PS50887"/>
    </source>
</evidence>
<evidence type="ECO:0000313" key="3">
    <source>
        <dbReference type="Proteomes" id="UP000077407"/>
    </source>
</evidence>
<dbReference type="SUPFAM" id="SSF55073">
    <property type="entry name" value="Nucleotide cyclase"/>
    <property type="match status" value="1"/>
</dbReference>
<dbReference type="Gene3D" id="3.30.70.270">
    <property type="match status" value="1"/>
</dbReference>
<dbReference type="GO" id="GO:1902201">
    <property type="term" value="P:negative regulation of bacterial-type flagellum-dependent cell motility"/>
    <property type="evidence" value="ECO:0007669"/>
    <property type="project" value="TreeGrafter"/>
</dbReference>
<dbReference type="InterPro" id="IPR029787">
    <property type="entry name" value="Nucleotide_cyclase"/>
</dbReference>
<dbReference type="OrthoDB" id="9805474at2"/>
<dbReference type="GO" id="GO:0052621">
    <property type="term" value="F:diguanylate cyclase activity"/>
    <property type="evidence" value="ECO:0007669"/>
    <property type="project" value="TreeGrafter"/>
</dbReference>
<proteinExistence type="predicted"/>
<dbReference type="PROSITE" id="PS50887">
    <property type="entry name" value="GGDEF"/>
    <property type="match status" value="1"/>
</dbReference>
<dbReference type="SMART" id="SM00267">
    <property type="entry name" value="GGDEF"/>
    <property type="match status" value="1"/>
</dbReference>
<dbReference type="PANTHER" id="PTHR45138">
    <property type="entry name" value="REGULATORY COMPONENTS OF SENSORY TRANSDUCTION SYSTEM"/>
    <property type="match status" value="1"/>
</dbReference>
<organism evidence="2 3">
    <name type="scientific">Clostridium ljungdahlii</name>
    <dbReference type="NCBI Taxonomy" id="1538"/>
    <lineage>
        <taxon>Bacteria</taxon>
        <taxon>Bacillati</taxon>
        <taxon>Bacillota</taxon>
        <taxon>Clostridia</taxon>
        <taxon>Eubacteriales</taxon>
        <taxon>Clostridiaceae</taxon>
        <taxon>Clostridium</taxon>
    </lineage>
</organism>
<reference evidence="2 3" key="1">
    <citation type="journal article" date="2015" name="Biotechnol. Bioeng.">
        <title>Genome sequence and phenotypic characterization of Caulobacter segnis.</title>
        <authorList>
            <person name="Patel S."/>
            <person name="Fletcher B."/>
            <person name="Scott D.C."/>
            <person name="Ely B."/>
        </authorList>
    </citation>
    <scope>NUCLEOTIDE SEQUENCE [LARGE SCALE GENOMIC DNA]</scope>
    <source>
        <strain evidence="2 3">ERI-2</strain>
    </source>
</reference>
<dbReference type="Proteomes" id="UP000077407">
    <property type="component" value="Unassembled WGS sequence"/>
</dbReference>
<dbReference type="Pfam" id="PF00990">
    <property type="entry name" value="GGDEF"/>
    <property type="match status" value="1"/>
</dbReference>
<dbReference type="FunFam" id="3.30.70.270:FF:000001">
    <property type="entry name" value="Diguanylate cyclase domain protein"/>
    <property type="match status" value="1"/>
</dbReference>
<dbReference type="AlphaFoldDB" id="A0A168Q3A7"/>
<dbReference type="RefSeq" id="WP_063555288.1">
    <property type="nucleotide sequence ID" value="NZ_LITT01000016.1"/>
</dbReference>